<protein>
    <submittedName>
        <fullName evidence="3">Uncharacterized protein</fullName>
    </submittedName>
</protein>
<feature type="transmembrane region" description="Helical" evidence="1">
    <location>
        <begin position="852"/>
        <end position="871"/>
    </location>
</feature>
<accession>A0ABP0NP29</accession>
<dbReference type="SUPFAM" id="SSF141072">
    <property type="entry name" value="CalX-like"/>
    <property type="match status" value="1"/>
</dbReference>
<reference evidence="3 4" key="1">
    <citation type="submission" date="2024-02" db="EMBL/GenBank/DDBJ databases">
        <authorList>
            <person name="Chen Y."/>
            <person name="Shah S."/>
            <person name="Dougan E. K."/>
            <person name="Thang M."/>
            <person name="Chan C."/>
        </authorList>
    </citation>
    <scope>NUCLEOTIDE SEQUENCE [LARGE SCALE GENOMIC DNA]</scope>
</reference>
<keyword evidence="1" id="KW-1133">Transmembrane helix</keyword>
<keyword evidence="1" id="KW-0472">Membrane</keyword>
<keyword evidence="1" id="KW-0812">Transmembrane</keyword>
<sequence>MAPSPRVETPRTAAWAARPWPFCLLWSALLLAPPVHGTVTGTVEFETDFATFSEGEHLVKILVVRRGGFEGNITVSYQILNETNATLGLDYKDHTFPSLFYDERMVGSSFYSVRMIELLENQVWERSKVISLGLSAEPPDALGPRSIMTIWIRDDGDGGRIVIPRETSVNEEFRFANEACAVWAERQGPTSGWTQIEVARSPCGSDFAIQDAQPAVDYFHLPMPRGKTIRWEDGQAGRKCLVGLASLEMIKELFEGRILWNETTILTIPDSLEEEEGVCFRASLSRGSSASLPVERFLLELKDLDLEEFQCFRGSTCRLELEGVPSGPQAFVAASEADGCGWCSVATAGANATDGNATPAAAPGAPLATFAVEAATEMVLPSGFAPGRYPLCVQESQLEIPYCFRLASVVFAGPLISNAAVCIMGATDCLVDVHYWAGSDSLAHRAGDRVRVLSRCDFPALTSEGMRSGGVADLVELQLQKATFRMRGVEAMRRSANGVYELCWCRPSNDTLNGSSSRSCEGEEDFTVVAGTLSFLGPNPMPTMQVSMNAVFHVSGVYGTGLNGGDLALILPECGRADPSNRRFEPANFTASESRFDFGILSPQRGFQAGIYRLCWCQQRVADSYQRFLHSTARLSCTRPEDFRVDFGEVRVSCSERQYRFEGKCIRCWYMIEESAPGGEMCFITPGRLAATLVLIGALSCFFLAIFSSFEVTRRPWNLHGMPRRIDDICTRSGGELVVTSNGLHNFIAPGGRPIPITLWRTGHFLLDSKPGKLLQFYALPHNQRRLQVVTETGQPMCFEADSSMGTVRLSAWRTLVHSTLPGLPLPLILQLVGLSGVSVGLLVWLDPYYTETFITLLIGIVVALFARILWRQMIRSGTTLRTLLNDYRKMKKADLKRKTLAVPRGAQRGLRVWKILDLHHHFRSIIRQRNMYYLDPNILQPLTKSAKLSFAEYVGPDQVEWFVSHWWGTPVSVYCDALMRHAKEVKRHQESDWSVAPVDSRTPGDGSWENTAYWICTFSNNQYNIQEELGGGQHTESSFYKALHSEGLKGTCMILDELAQPLKRSWCLFELLQTIELEERAKEETRPFEGLLFCTSNGVLNYGSSTVEISIKIGERLAELSLADAEATTEKDKKMVADLVLQTRGSFAEIDHVLRLHIRDALKACQEQVNIDFRALFARLPGGGSQPYPFQTAKTL</sequence>
<dbReference type="Proteomes" id="UP001642484">
    <property type="component" value="Unassembled WGS sequence"/>
</dbReference>
<feature type="chain" id="PRO_5047042680" evidence="2">
    <location>
        <begin position="38"/>
        <end position="1197"/>
    </location>
</feature>
<dbReference type="Gene3D" id="2.60.40.2030">
    <property type="match status" value="1"/>
</dbReference>
<feature type="transmembrane region" description="Helical" evidence="1">
    <location>
        <begin position="689"/>
        <end position="710"/>
    </location>
</feature>
<evidence type="ECO:0000313" key="3">
    <source>
        <dbReference type="EMBL" id="CAK9065516.1"/>
    </source>
</evidence>
<dbReference type="EMBL" id="CAXAMN010022017">
    <property type="protein sequence ID" value="CAK9065516.1"/>
    <property type="molecule type" value="Genomic_DNA"/>
</dbReference>
<dbReference type="InterPro" id="IPR038081">
    <property type="entry name" value="CalX-like_sf"/>
</dbReference>
<gene>
    <name evidence="3" type="ORF">CCMP2556_LOCUS32204</name>
</gene>
<feature type="signal peptide" evidence="2">
    <location>
        <begin position="1"/>
        <end position="37"/>
    </location>
</feature>
<keyword evidence="4" id="KW-1185">Reference proteome</keyword>
<evidence type="ECO:0000256" key="1">
    <source>
        <dbReference type="SAM" id="Phobius"/>
    </source>
</evidence>
<organism evidence="3 4">
    <name type="scientific">Durusdinium trenchii</name>
    <dbReference type="NCBI Taxonomy" id="1381693"/>
    <lineage>
        <taxon>Eukaryota</taxon>
        <taxon>Sar</taxon>
        <taxon>Alveolata</taxon>
        <taxon>Dinophyceae</taxon>
        <taxon>Suessiales</taxon>
        <taxon>Symbiodiniaceae</taxon>
        <taxon>Durusdinium</taxon>
    </lineage>
</organism>
<evidence type="ECO:0000313" key="4">
    <source>
        <dbReference type="Proteomes" id="UP001642484"/>
    </source>
</evidence>
<evidence type="ECO:0000256" key="2">
    <source>
        <dbReference type="SAM" id="SignalP"/>
    </source>
</evidence>
<keyword evidence="2" id="KW-0732">Signal</keyword>
<feature type="transmembrane region" description="Helical" evidence="1">
    <location>
        <begin position="824"/>
        <end position="846"/>
    </location>
</feature>
<comment type="caution">
    <text evidence="3">The sequence shown here is derived from an EMBL/GenBank/DDBJ whole genome shotgun (WGS) entry which is preliminary data.</text>
</comment>
<name>A0ABP0NP29_9DINO</name>
<proteinExistence type="predicted"/>